<name>A0A8U0HYP9_9EURY</name>
<comment type="subcellular location">
    <subcellularLocation>
        <location evidence="1">Cytoplasm</location>
    </subcellularLocation>
</comment>
<evidence type="ECO:0000313" key="17">
    <source>
        <dbReference type="EMBL" id="UPV76285.1"/>
    </source>
</evidence>
<dbReference type="FunFam" id="3.40.50.150:FF:000251">
    <property type="entry name" value="Putative RNA methylase"/>
    <property type="match status" value="1"/>
</dbReference>
<dbReference type="RefSeq" id="WP_248652318.1">
    <property type="nucleotide sequence ID" value="NZ_CP096659.1"/>
</dbReference>
<keyword evidence="18" id="KW-1185">Reference proteome</keyword>
<gene>
    <name evidence="17" type="ORF">M0R89_05055</name>
</gene>
<dbReference type="InterPro" id="IPR029063">
    <property type="entry name" value="SAM-dependent_MTases_sf"/>
</dbReference>
<dbReference type="EC" id="2.1.1.213" evidence="13"/>
<evidence type="ECO:0000256" key="5">
    <source>
        <dbReference type="ARBA" id="ARBA00022603"/>
    </source>
</evidence>
<proteinExistence type="inferred from homology"/>
<organism evidence="17 18">
    <name type="scientific">Halorussus limi</name>
    <dbReference type="NCBI Taxonomy" id="2938695"/>
    <lineage>
        <taxon>Archaea</taxon>
        <taxon>Methanobacteriati</taxon>
        <taxon>Methanobacteriota</taxon>
        <taxon>Stenosarchaea group</taxon>
        <taxon>Halobacteria</taxon>
        <taxon>Halobacteriales</taxon>
        <taxon>Haladaptataceae</taxon>
        <taxon>Halorussus</taxon>
    </lineage>
</organism>
<evidence type="ECO:0000259" key="16">
    <source>
        <dbReference type="PROSITE" id="PS51165"/>
    </source>
</evidence>
<evidence type="ECO:0000256" key="13">
    <source>
        <dbReference type="ARBA" id="ARBA00066936"/>
    </source>
</evidence>
<dbReference type="SUPFAM" id="SSF53335">
    <property type="entry name" value="S-adenosyl-L-methionine-dependent methyltransferases"/>
    <property type="match status" value="1"/>
</dbReference>
<evidence type="ECO:0000256" key="2">
    <source>
        <dbReference type="ARBA" id="ARBA00011245"/>
    </source>
</evidence>
<dbReference type="CDD" id="cd11715">
    <property type="entry name" value="THUMP_AdoMetMT"/>
    <property type="match status" value="1"/>
</dbReference>
<evidence type="ECO:0000256" key="10">
    <source>
        <dbReference type="ARBA" id="ARBA00051883"/>
    </source>
</evidence>
<evidence type="ECO:0000256" key="1">
    <source>
        <dbReference type="ARBA" id="ARBA00004496"/>
    </source>
</evidence>
<evidence type="ECO:0000256" key="8">
    <source>
        <dbReference type="ARBA" id="ARBA00022694"/>
    </source>
</evidence>
<dbReference type="Pfam" id="PF01170">
    <property type="entry name" value="UPF0020"/>
    <property type="match status" value="1"/>
</dbReference>
<dbReference type="GO" id="GO:0000049">
    <property type="term" value="F:tRNA binding"/>
    <property type="evidence" value="ECO:0007669"/>
    <property type="project" value="UniProtKB-KW"/>
</dbReference>
<evidence type="ECO:0000256" key="3">
    <source>
        <dbReference type="ARBA" id="ARBA00022490"/>
    </source>
</evidence>
<keyword evidence="3" id="KW-0963">Cytoplasm</keyword>
<feature type="domain" description="THUMP" evidence="16">
    <location>
        <begin position="36"/>
        <end position="147"/>
    </location>
</feature>
<evidence type="ECO:0000256" key="11">
    <source>
        <dbReference type="ARBA" id="ARBA00054380"/>
    </source>
</evidence>
<dbReference type="InterPro" id="IPR000241">
    <property type="entry name" value="RlmKL-like_Mtase"/>
</dbReference>
<sequence>MYALELGGEDDRFAAAEAASAATGVEVVAPGLATANAVTDRVRNLAYTHRASELVGTTDASVESARVLLEAGLDREETASDAAPDREGTVAVRARDVRETAGIDTQRAERVLGGVLTDCGFAVDLDDPDHELRALFSDDTCLLGWLEAESVRDFGTRKPTDRPFFQPGGMDPLLARALVNLAGARPGATVLDPMCGTGGGLIEAGLVGANVLGADAQTKMARGAAENLSRYLDGEERATGEWATLLGDATHLPLPDDSVDAVVFDAPYGRQSKIANLNLDDLVAGALAEARRVADRAVVVGDRSWGEAARAAGWTVEDEFERRVHRSLVRHIAVLDASDGSSPDRIGDSMGVE</sequence>
<dbReference type="KEGG" id="halx:M0R89_05055"/>
<evidence type="ECO:0000256" key="6">
    <source>
        <dbReference type="ARBA" id="ARBA00022679"/>
    </source>
</evidence>
<dbReference type="PANTHER" id="PTHR14911:SF21">
    <property type="entry name" value="N2-METHYLGUANOSINE TRNA METHYLTRANSFERASE"/>
    <property type="match status" value="1"/>
</dbReference>
<dbReference type="AlphaFoldDB" id="A0A8U0HYP9"/>
<dbReference type="GO" id="GO:0160101">
    <property type="term" value="F:tRNA (guanine(10)-N2)-dimethyltransferase activity"/>
    <property type="evidence" value="ECO:0007669"/>
    <property type="project" value="UniProtKB-EC"/>
</dbReference>
<keyword evidence="6" id="KW-0808">Transferase</keyword>
<keyword evidence="4" id="KW-0820">tRNA-binding</keyword>
<protein>
    <recommendedName>
        <fullName evidence="13">tRNA (guanine(10)-N(2))-dimethyltransferase</fullName>
        <ecNumber evidence="13">2.1.1.213</ecNumber>
    </recommendedName>
    <alternativeName>
        <fullName evidence="14">tRNA:G10 dimethyltransferase</fullName>
    </alternativeName>
</protein>
<dbReference type="PROSITE" id="PS01261">
    <property type="entry name" value="UPF0020"/>
    <property type="match status" value="1"/>
</dbReference>
<keyword evidence="5 17" id="KW-0489">Methyltransferase</keyword>
<comment type="function">
    <text evidence="11">Catalyzes the adenosylmethionine-dependent methylation of the exocyclic amino group (N(2)) of guanosine at position 10 of various tRNAs. Acts via a two-step process that leads to the formation of either N(2)-monomethyl (m(2)G) or N(2)-dimethylguanosine (m(2)(2)G).</text>
</comment>
<accession>A0A8U0HYP9</accession>
<evidence type="ECO:0000256" key="15">
    <source>
        <dbReference type="PROSITE-ProRule" id="PRU00529"/>
    </source>
</evidence>
<dbReference type="InterPro" id="IPR053943">
    <property type="entry name" value="RlmKL-like_Mtase_CS"/>
</dbReference>
<evidence type="ECO:0000256" key="7">
    <source>
        <dbReference type="ARBA" id="ARBA00022691"/>
    </source>
</evidence>
<dbReference type="GO" id="GO:0005737">
    <property type="term" value="C:cytoplasm"/>
    <property type="evidence" value="ECO:0007669"/>
    <property type="project" value="UniProtKB-SubCell"/>
</dbReference>
<dbReference type="Gene3D" id="3.40.50.150">
    <property type="entry name" value="Vaccinia Virus protein VP39"/>
    <property type="match status" value="1"/>
</dbReference>
<keyword evidence="8" id="KW-0819">tRNA processing</keyword>
<dbReference type="EMBL" id="CP096659">
    <property type="protein sequence ID" value="UPV76285.1"/>
    <property type="molecule type" value="Genomic_DNA"/>
</dbReference>
<dbReference type="GO" id="GO:0030488">
    <property type="term" value="P:tRNA methylation"/>
    <property type="evidence" value="ECO:0007669"/>
    <property type="project" value="TreeGrafter"/>
</dbReference>
<evidence type="ECO:0000256" key="12">
    <source>
        <dbReference type="ARBA" id="ARBA00061338"/>
    </source>
</evidence>
<dbReference type="PROSITE" id="PS51165">
    <property type="entry name" value="THUMP"/>
    <property type="match status" value="1"/>
</dbReference>
<evidence type="ECO:0000313" key="18">
    <source>
        <dbReference type="Proteomes" id="UP000830729"/>
    </source>
</evidence>
<reference evidence="17 18" key="1">
    <citation type="submission" date="2022-04" db="EMBL/GenBank/DDBJ databases">
        <title>Diverse halophilic archaea isolated from saline environments.</title>
        <authorList>
            <person name="Cui H.-L."/>
        </authorList>
    </citation>
    <scope>NUCLEOTIDE SEQUENCE [LARGE SCALE GENOMIC DNA]</scope>
    <source>
        <strain evidence="17 18">XZYJT49</strain>
    </source>
</reference>
<keyword evidence="7" id="KW-0949">S-adenosyl-L-methionine</keyword>
<keyword evidence="9 15" id="KW-0694">RNA-binding</keyword>
<comment type="subunit">
    <text evidence="2">Monomer.</text>
</comment>
<evidence type="ECO:0000256" key="14">
    <source>
        <dbReference type="ARBA" id="ARBA00082665"/>
    </source>
</evidence>
<dbReference type="SUPFAM" id="SSF143437">
    <property type="entry name" value="THUMP domain-like"/>
    <property type="match status" value="1"/>
</dbReference>
<dbReference type="PANTHER" id="PTHR14911">
    <property type="entry name" value="THUMP DOMAIN-CONTAINING"/>
    <property type="match status" value="1"/>
</dbReference>
<comment type="similarity">
    <text evidence="12">Belongs to the methyltransferase superfamily. Trm-G10 family.</text>
</comment>
<dbReference type="InterPro" id="IPR004114">
    <property type="entry name" value="THUMP_dom"/>
</dbReference>
<evidence type="ECO:0000256" key="9">
    <source>
        <dbReference type="ARBA" id="ARBA00022884"/>
    </source>
</evidence>
<dbReference type="CDD" id="cd02440">
    <property type="entry name" value="AdoMet_MTases"/>
    <property type="match status" value="1"/>
</dbReference>
<dbReference type="GeneID" id="72184544"/>
<comment type="catalytic activity">
    <reaction evidence="10">
        <text>guanosine(10) in tRNA + 2 S-adenosyl-L-methionine = N(2)-dimethylguanosine(10) in tRNA + 2 S-adenosyl-L-homocysteine + 2 H(+)</text>
        <dbReference type="Rhea" id="RHEA:43124"/>
        <dbReference type="Rhea" id="RHEA-COMP:10355"/>
        <dbReference type="Rhea" id="RHEA-COMP:10358"/>
        <dbReference type="ChEBI" id="CHEBI:15378"/>
        <dbReference type="ChEBI" id="CHEBI:57856"/>
        <dbReference type="ChEBI" id="CHEBI:59789"/>
        <dbReference type="ChEBI" id="CHEBI:74269"/>
        <dbReference type="ChEBI" id="CHEBI:74513"/>
        <dbReference type="EC" id="2.1.1.213"/>
    </reaction>
</comment>
<dbReference type="Proteomes" id="UP000830729">
    <property type="component" value="Chromosome"/>
</dbReference>
<evidence type="ECO:0000256" key="4">
    <source>
        <dbReference type="ARBA" id="ARBA00022555"/>
    </source>
</evidence>